<accession>A0A642UCR7</accession>
<dbReference type="AlphaFoldDB" id="A0A642UCR7"/>
<dbReference type="GeneID" id="54784214"/>
<dbReference type="RefSeq" id="XP_034009619.1">
    <property type="nucleotide sequence ID" value="XM_034158559.1"/>
</dbReference>
<evidence type="ECO:0000313" key="2">
    <source>
        <dbReference type="EMBL" id="KAA8896823.1"/>
    </source>
</evidence>
<reference evidence="2 3" key="1">
    <citation type="submission" date="2019-07" db="EMBL/GenBank/DDBJ databases">
        <title>Genome assembly of two rare yeast pathogens: Diutina rugosa and Trichomonascus ciferrii.</title>
        <authorList>
            <person name="Mixao V."/>
            <person name="Saus E."/>
            <person name="Hansen A."/>
            <person name="Lass-Flor C."/>
            <person name="Gabaldon T."/>
        </authorList>
    </citation>
    <scope>NUCLEOTIDE SEQUENCE [LARGE SCALE GENOMIC DNA]</scope>
    <source>
        <strain evidence="2 3">CBS 613</strain>
    </source>
</reference>
<gene>
    <name evidence="2" type="ORF">DIURU_005563</name>
</gene>
<sequence>MDPFERARAHQQAHKRRSQSKRTPLGVIDGNRITKPRHKHKTVEVEVPSRRRVPTSTLSSPQKPTKLSQLARLQRQLVTISAQQPPTSSVASVCRHVCLSLDKLQRASTRTQAVTIATVRPLGRQLSLLTDLEGKQYKVDANAESLTERSTVSISVNPIQGIHHVDVTPTSH</sequence>
<organism evidence="2 3">
    <name type="scientific">Diutina rugosa</name>
    <name type="common">Yeast</name>
    <name type="synonym">Candida rugosa</name>
    <dbReference type="NCBI Taxonomy" id="5481"/>
    <lineage>
        <taxon>Eukaryota</taxon>
        <taxon>Fungi</taxon>
        <taxon>Dikarya</taxon>
        <taxon>Ascomycota</taxon>
        <taxon>Saccharomycotina</taxon>
        <taxon>Pichiomycetes</taxon>
        <taxon>Debaryomycetaceae</taxon>
        <taxon>Diutina</taxon>
    </lineage>
</organism>
<dbReference type="VEuPathDB" id="FungiDB:DIURU_005563"/>
<feature type="compositionally biased region" description="Basic residues" evidence="1">
    <location>
        <begin position="9"/>
        <end position="20"/>
    </location>
</feature>
<feature type="region of interest" description="Disordered" evidence="1">
    <location>
        <begin position="1"/>
        <end position="68"/>
    </location>
</feature>
<evidence type="ECO:0000256" key="1">
    <source>
        <dbReference type="SAM" id="MobiDB-lite"/>
    </source>
</evidence>
<protein>
    <submittedName>
        <fullName evidence="2">Uncharacterized protein</fullName>
    </submittedName>
</protein>
<evidence type="ECO:0000313" key="3">
    <source>
        <dbReference type="Proteomes" id="UP000449547"/>
    </source>
</evidence>
<dbReference type="EMBL" id="SWFT01000162">
    <property type="protein sequence ID" value="KAA8896823.1"/>
    <property type="molecule type" value="Genomic_DNA"/>
</dbReference>
<feature type="compositionally biased region" description="Polar residues" evidence="1">
    <location>
        <begin position="57"/>
        <end position="68"/>
    </location>
</feature>
<name>A0A642UCR7_DIURU</name>
<dbReference type="Proteomes" id="UP000449547">
    <property type="component" value="Unassembled WGS sequence"/>
</dbReference>
<keyword evidence="3" id="KW-1185">Reference proteome</keyword>
<proteinExistence type="predicted"/>
<comment type="caution">
    <text evidence="2">The sequence shown here is derived from an EMBL/GenBank/DDBJ whole genome shotgun (WGS) entry which is preliminary data.</text>
</comment>